<dbReference type="SUPFAM" id="SSF52833">
    <property type="entry name" value="Thioredoxin-like"/>
    <property type="match status" value="1"/>
</dbReference>
<sequence>MLGWPVLVHYCHTCSYNTPVEYSAAVWTAEHTCTHCGTKAAGADFAGQSKGSMNTYQQDELAQLFSHLSTQPQQQQLQAADVQQPQYEGQAQTIVEQLPVNPEKSDAPLTFASAHYTGTPYIRAETQSEPSRSPPPPYNESLLPEAMAETLRQNSIDPSSLLPNQIELFTNADYEQRLRLLELWRISPPSYPLEQHMNNQWASTSLQREEAEARVRYEQHMQARDEQSMIQAYMAEPMSPIRQPGEAAWPPAARMRAASIAAGRGPTSSKPEIEPYMSQGYEHHSDPVYANAGCLWVPSSPNGNMADQYGMYEQIRNHADWERMNQQDHARQMGDDDTMMISHSCTRHISGATRLARTYASSAWAGGLARVGKMDEQVATFTAITQATPEQAQRFLQLADGNVEAAVELFFSNPDLGSTGASAPPAPSHPSNDPITIDSDDDDDDVQEAGSRRVQQQAESDEEMARRLQQEIYGGGGAGGGGGYGEEGVRAPMARTTETLVGPGSSGPGWRDDPRQMNAAIAEQMFARDRRNRAAPGIFNQRESASIWNDYDASDPAASRAALSRATGGASDQSAKSNLLADLFRPPVDLITPLSLADARDEGKDQEKWILVNVQDPSIFDCQVLNRDIWKNSQIRETIKEHFLFLQYNKDDPRGSEYVNYYFSNQRDNEAAYPHIAIIDPRTGEQVKTWSGSPAPKAPEFLMELHEFLDRYSLSLEKKNPVQKQRKESKKDVAAMTEDEMLEMALQNSMANGGGPSTDEDPDALTKSVENINGKGKAPVKDEEDMEVDEPAKHTPFSKISSRNPHEEPTSTGPETTRVQFRHSGGRVIRRFELNDPVRRIYEWLKAAPFEGKEGQAFELVAMGKNLIEQLDTPIGEAGLKNGTVMVEFVAE</sequence>
<feature type="compositionally biased region" description="Polar residues" evidence="1">
    <location>
        <begin position="810"/>
        <end position="819"/>
    </location>
</feature>
<evidence type="ECO:0000313" key="4">
    <source>
        <dbReference type="Proteomes" id="UP000073492"/>
    </source>
</evidence>
<dbReference type="InterPro" id="IPR001012">
    <property type="entry name" value="UBX_dom"/>
</dbReference>
<dbReference type="PANTHER" id="PTHR23322">
    <property type="entry name" value="FAS-ASSOCIATED PROTEIN"/>
    <property type="match status" value="1"/>
</dbReference>
<dbReference type="GO" id="GO:0043161">
    <property type="term" value="P:proteasome-mediated ubiquitin-dependent protein catabolic process"/>
    <property type="evidence" value="ECO:0007669"/>
    <property type="project" value="TreeGrafter"/>
</dbReference>
<dbReference type="PROSITE" id="PS50033">
    <property type="entry name" value="UBX"/>
    <property type="match status" value="1"/>
</dbReference>
<feature type="domain" description="UBX" evidence="2">
    <location>
        <begin position="824"/>
        <end position="888"/>
    </location>
</feature>
<dbReference type="InterPro" id="IPR029071">
    <property type="entry name" value="Ubiquitin-like_domsf"/>
</dbReference>
<dbReference type="GO" id="GO:0005634">
    <property type="term" value="C:nucleus"/>
    <property type="evidence" value="ECO:0007669"/>
    <property type="project" value="TreeGrafter"/>
</dbReference>
<feature type="compositionally biased region" description="Acidic residues" evidence="1">
    <location>
        <begin position="438"/>
        <end position="447"/>
    </location>
</feature>
<dbReference type="GO" id="GO:0043130">
    <property type="term" value="F:ubiquitin binding"/>
    <property type="evidence" value="ECO:0007669"/>
    <property type="project" value="TreeGrafter"/>
</dbReference>
<proteinExistence type="predicted"/>
<evidence type="ECO:0000259" key="2">
    <source>
        <dbReference type="PROSITE" id="PS50033"/>
    </source>
</evidence>
<accession>A0A139ITT3</accession>
<evidence type="ECO:0000256" key="1">
    <source>
        <dbReference type="SAM" id="MobiDB-lite"/>
    </source>
</evidence>
<dbReference type="STRING" id="113226.A0A139ITT3"/>
<dbReference type="PANTHER" id="PTHR23322:SF6">
    <property type="entry name" value="UBX DOMAIN-CONTAINING PROTEIN 7"/>
    <property type="match status" value="1"/>
</dbReference>
<gene>
    <name evidence="3" type="ORF">AC579_7692</name>
</gene>
<feature type="region of interest" description="Disordered" evidence="1">
    <location>
        <begin position="749"/>
        <end position="820"/>
    </location>
</feature>
<dbReference type="InterPro" id="IPR050730">
    <property type="entry name" value="UBX_domain-protein"/>
</dbReference>
<dbReference type="Pfam" id="PF00789">
    <property type="entry name" value="UBX"/>
    <property type="match status" value="1"/>
</dbReference>
<reference evidence="3 4" key="1">
    <citation type="submission" date="2015-07" db="EMBL/GenBank/DDBJ databases">
        <title>Comparative genomics of the Sigatoka disease complex on banana suggests a link between parallel evolutionary changes in Pseudocercospora fijiensis and Pseudocercospora eumusae and increased virulence on the banana host.</title>
        <authorList>
            <person name="Chang T.-C."/>
            <person name="Salvucci A."/>
            <person name="Crous P.W."/>
            <person name="Stergiopoulos I."/>
        </authorList>
    </citation>
    <scope>NUCLEOTIDE SEQUENCE [LARGE SCALE GENOMIC DNA]</scope>
    <source>
        <strain evidence="3 4">CBS 116634</strain>
    </source>
</reference>
<dbReference type="EMBL" id="LFZO01000010">
    <property type="protein sequence ID" value="KXT18169.1"/>
    <property type="molecule type" value="Genomic_DNA"/>
</dbReference>
<dbReference type="AlphaFoldDB" id="A0A139ITT3"/>
<dbReference type="SUPFAM" id="SSF54236">
    <property type="entry name" value="Ubiquitin-like"/>
    <property type="match status" value="1"/>
</dbReference>
<dbReference type="Pfam" id="PF13899">
    <property type="entry name" value="Thioredoxin_7"/>
    <property type="match status" value="1"/>
</dbReference>
<dbReference type="OrthoDB" id="270602at2759"/>
<evidence type="ECO:0000313" key="3">
    <source>
        <dbReference type="EMBL" id="KXT18169.1"/>
    </source>
</evidence>
<dbReference type="SUPFAM" id="SSF46934">
    <property type="entry name" value="UBA-like"/>
    <property type="match status" value="1"/>
</dbReference>
<dbReference type="Gene3D" id="1.10.8.10">
    <property type="entry name" value="DNA helicase RuvA subunit, C-terminal domain"/>
    <property type="match status" value="1"/>
</dbReference>
<dbReference type="Pfam" id="PF14555">
    <property type="entry name" value="UBA_4"/>
    <property type="match status" value="1"/>
</dbReference>
<dbReference type="InterPro" id="IPR009060">
    <property type="entry name" value="UBA-like_sf"/>
</dbReference>
<comment type="caution">
    <text evidence="3">The sequence shown here is derived from an EMBL/GenBank/DDBJ whole genome shotgun (WGS) entry which is preliminary data.</text>
</comment>
<dbReference type="InterPro" id="IPR006577">
    <property type="entry name" value="UAS"/>
</dbReference>
<dbReference type="Proteomes" id="UP000073492">
    <property type="component" value="Unassembled WGS sequence"/>
</dbReference>
<dbReference type="SMART" id="SM00594">
    <property type="entry name" value="UAS"/>
    <property type="match status" value="1"/>
</dbReference>
<dbReference type="Gene3D" id="3.40.30.10">
    <property type="entry name" value="Glutaredoxin"/>
    <property type="match status" value="1"/>
</dbReference>
<feature type="region of interest" description="Disordered" evidence="1">
    <location>
        <begin position="416"/>
        <end position="464"/>
    </location>
</feature>
<dbReference type="CDD" id="cd14348">
    <property type="entry name" value="UBA_p47"/>
    <property type="match status" value="1"/>
</dbReference>
<dbReference type="Gene3D" id="3.10.20.90">
    <property type="entry name" value="Phosphatidylinositol 3-kinase Catalytic Subunit, Chain A, domain 1"/>
    <property type="match status" value="1"/>
</dbReference>
<dbReference type="CDD" id="cd02958">
    <property type="entry name" value="UAS"/>
    <property type="match status" value="1"/>
</dbReference>
<keyword evidence="4" id="KW-1185">Reference proteome</keyword>
<protein>
    <recommendedName>
        <fullName evidence="2">UBX domain-containing protein</fullName>
    </recommendedName>
</protein>
<dbReference type="InterPro" id="IPR036249">
    <property type="entry name" value="Thioredoxin-like_sf"/>
</dbReference>
<dbReference type="CDD" id="cd01767">
    <property type="entry name" value="UBX"/>
    <property type="match status" value="1"/>
</dbReference>
<name>A0A139ITT3_9PEZI</name>
<organism evidence="3 4">
    <name type="scientific">Pseudocercospora musae</name>
    <dbReference type="NCBI Taxonomy" id="113226"/>
    <lineage>
        <taxon>Eukaryota</taxon>
        <taxon>Fungi</taxon>
        <taxon>Dikarya</taxon>
        <taxon>Ascomycota</taxon>
        <taxon>Pezizomycotina</taxon>
        <taxon>Dothideomycetes</taxon>
        <taxon>Dothideomycetidae</taxon>
        <taxon>Mycosphaerellales</taxon>
        <taxon>Mycosphaerellaceae</taxon>
        <taxon>Pseudocercospora</taxon>
    </lineage>
</organism>